<proteinExistence type="predicted"/>
<dbReference type="AlphaFoldDB" id="A0A918M7W9"/>
<evidence type="ECO:0000313" key="2">
    <source>
        <dbReference type="Proteomes" id="UP000636661"/>
    </source>
</evidence>
<dbReference type="EMBL" id="BMTP01000020">
    <property type="protein sequence ID" value="GGU62313.1"/>
    <property type="molecule type" value="Genomic_DNA"/>
</dbReference>
<dbReference type="RefSeq" id="WP_189554316.1">
    <property type="nucleotide sequence ID" value="NZ_BMTP01000020.1"/>
</dbReference>
<reference evidence="1" key="1">
    <citation type="journal article" date="2014" name="Int. J. Syst. Evol. Microbiol.">
        <title>Complete genome sequence of Corynebacterium casei LMG S-19264T (=DSM 44701T), isolated from a smear-ripened cheese.</title>
        <authorList>
            <consortium name="US DOE Joint Genome Institute (JGI-PGF)"/>
            <person name="Walter F."/>
            <person name="Albersmeier A."/>
            <person name="Kalinowski J."/>
            <person name="Ruckert C."/>
        </authorList>
    </citation>
    <scope>NUCLEOTIDE SEQUENCE</scope>
    <source>
        <strain evidence="1">JCM 4391</strain>
    </source>
</reference>
<organism evidence="1 2">
    <name type="scientific">Streptomyces lavendofoliae</name>
    <dbReference type="NCBI Taxonomy" id="67314"/>
    <lineage>
        <taxon>Bacteria</taxon>
        <taxon>Bacillati</taxon>
        <taxon>Actinomycetota</taxon>
        <taxon>Actinomycetes</taxon>
        <taxon>Kitasatosporales</taxon>
        <taxon>Streptomycetaceae</taxon>
        <taxon>Streptomyces</taxon>
    </lineage>
</organism>
<sequence length="89" mass="9992">MSRTRRFETRAIVIRAGHITTLLSIPDWYGGQILATVDTWIIESATGIPCHRLPDTQMWVMADLTARTSEDLRLGGWRLCRSPDASHAA</sequence>
<reference evidence="1" key="2">
    <citation type="submission" date="2020-09" db="EMBL/GenBank/DDBJ databases">
        <authorList>
            <person name="Sun Q."/>
            <person name="Ohkuma M."/>
        </authorList>
    </citation>
    <scope>NUCLEOTIDE SEQUENCE</scope>
    <source>
        <strain evidence="1">JCM 4391</strain>
    </source>
</reference>
<comment type="caution">
    <text evidence="1">The sequence shown here is derived from an EMBL/GenBank/DDBJ whole genome shotgun (WGS) entry which is preliminary data.</text>
</comment>
<name>A0A918M7W9_9ACTN</name>
<keyword evidence="2" id="KW-1185">Reference proteome</keyword>
<dbReference type="Proteomes" id="UP000636661">
    <property type="component" value="Unassembled WGS sequence"/>
</dbReference>
<gene>
    <name evidence="1" type="ORF">GCM10010274_58860</name>
</gene>
<evidence type="ECO:0000313" key="1">
    <source>
        <dbReference type="EMBL" id="GGU62313.1"/>
    </source>
</evidence>
<accession>A0A918M7W9</accession>
<protein>
    <submittedName>
        <fullName evidence="1">Uncharacterized protein</fullName>
    </submittedName>
</protein>